<reference evidence="4 5" key="1">
    <citation type="submission" date="2015-08" db="EMBL/GenBank/DDBJ databases">
        <authorList>
            <person name="Babu N.S."/>
            <person name="Beckwith C.J."/>
            <person name="Beseler K.G."/>
            <person name="Brison A."/>
            <person name="Carone J.V."/>
            <person name="Caskin T.P."/>
            <person name="Diamond M."/>
            <person name="Durham M.E."/>
            <person name="Foxe J.M."/>
            <person name="Go M."/>
            <person name="Henderson B.A."/>
            <person name="Jones I.B."/>
            <person name="McGettigan J.A."/>
            <person name="Micheletti S.J."/>
            <person name="Nasrallah M.E."/>
            <person name="Ortiz D."/>
            <person name="Piller C.R."/>
            <person name="Privatt S.R."/>
            <person name="Schneider S.L."/>
            <person name="Sharp S."/>
            <person name="Smith T.C."/>
            <person name="Stanton J.D."/>
            <person name="Ullery H.E."/>
            <person name="Wilson R.J."/>
            <person name="Serrano M.G."/>
            <person name="Buck G."/>
            <person name="Lee V."/>
            <person name="Wang Y."/>
            <person name="Carvalho R."/>
            <person name="Voegtly L."/>
            <person name="Shi R."/>
            <person name="Duckworth R."/>
            <person name="Johnson A."/>
            <person name="Loviza R."/>
            <person name="Walstead R."/>
            <person name="Shah Z."/>
            <person name="Kiflezghi M."/>
            <person name="Wade K."/>
            <person name="Ball S.L."/>
            <person name="Bradley K.W."/>
            <person name="Asai D.J."/>
            <person name="Bowman C.A."/>
            <person name="Russell D.A."/>
            <person name="Pope W.H."/>
            <person name="Jacobs-Sera D."/>
            <person name="Hendrix R.W."/>
            <person name="Hatfull G.F."/>
        </authorList>
    </citation>
    <scope>NUCLEOTIDE SEQUENCE [LARGE SCALE GENOMIC DNA]</scope>
    <source>
        <strain evidence="4 5">DSM 27648</strain>
    </source>
</reference>
<keyword evidence="4" id="KW-0812">Transmembrane</keyword>
<dbReference type="EMBL" id="CP012333">
    <property type="protein sequence ID" value="AKV00507.1"/>
    <property type="molecule type" value="Genomic_DNA"/>
</dbReference>
<gene>
    <name evidence="4" type="ORF">AKJ09_07170</name>
</gene>
<proteinExistence type="predicted"/>
<dbReference type="AlphaFoldDB" id="A0A0K1Q4C4"/>
<dbReference type="InterPro" id="IPR002048">
    <property type="entry name" value="EF_hand_dom"/>
</dbReference>
<keyword evidence="5" id="KW-1185">Reference proteome</keyword>
<feature type="signal peptide" evidence="2">
    <location>
        <begin position="1"/>
        <end position="24"/>
    </location>
</feature>
<dbReference type="STRING" id="1391654.AKJ09_07170"/>
<feature type="domain" description="EF-hand" evidence="3">
    <location>
        <begin position="450"/>
        <end position="475"/>
    </location>
</feature>
<dbReference type="InterPro" id="IPR018247">
    <property type="entry name" value="EF_Hand_1_Ca_BS"/>
</dbReference>
<dbReference type="GO" id="GO:0005509">
    <property type="term" value="F:calcium ion binding"/>
    <property type="evidence" value="ECO:0007669"/>
    <property type="project" value="InterPro"/>
</dbReference>
<sequence>MKSMHRSMRWLTALLMSASLGVVARDARADAYSEYATKGSYNLTLPPRTSGFATLFGTFSPNTNVVIEGYALRGRLFAVDGDTIWLQKNFGSSVWMKVATATESMDPTFLHMSPNGTTFALGTGYEQPMYIGSTTIFSVKNPPNVSKTAGVKKIPANYYDAAWRDNRYLFVNAGDFVAGSKIYAIDTTLEHPETGFIDIIPDVPGASGSVAFDHDGNLITGNGLAYAGTSRTGEVKIWSAADITAALAGTSLPYVTSGHVLAESILSASPLGVDGDGNVFVGGGDAFGGTHDMGYAVLINHGVVTRVLAGGAPVDESNAAEYTEIAPDPCRNDDATRVQYVDSLKMLVVTANMQSQPPNCAPFDNSGNSGTGTIQLYFPKDAPDTDGDGIPDGADNAYLTPNPDQTDSDGDGFGDVADADFDNDGDVDEDDLAIFVAAFEAAKADANYDKNVDLDQNGKIDFADFAEFQKRWGTSAPFY</sequence>
<feature type="compositionally biased region" description="Acidic residues" evidence="1">
    <location>
        <begin position="406"/>
        <end position="416"/>
    </location>
</feature>
<keyword evidence="4" id="KW-0472">Membrane</keyword>
<keyword evidence="2" id="KW-0732">Signal</keyword>
<name>A0A0K1Q4C4_9BACT</name>
<evidence type="ECO:0000313" key="4">
    <source>
        <dbReference type="EMBL" id="AKV00507.1"/>
    </source>
</evidence>
<dbReference type="GO" id="GO:0000272">
    <property type="term" value="P:polysaccharide catabolic process"/>
    <property type="evidence" value="ECO:0007669"/>
    <property type="project" value="InterPro"/>
</dbReference>
<feature type="chain" id="PRO_5005467073" evidence="2">
    <location>
        <begin position="25"/>
        <end position="479"/>
    </location>
</feature>
<dbReference type="PROSITE" id="PS50222">
    <property type="entry name" value="EF_HAND_2"/>
    <property type="match status" value="1"/>
</dbReference>
<dbReference type="SUPFAM" id="SSF63446">
    <property type="entry name" value="Type I dockerin domain"/>
    <property type="match status" value="1"/>
</dbReference>
<dbReference type="KEGG" id="llu:AKJ09_07170"/>
<accession>A0A0K1Q4C4</accession>
<evidence type="ECO:0000256" key="2">
    <source>
        <dbReference type="SAM" id="SignalP"/>
    </source>
</evidence>
<dbReference type="InterPro" id="IPR028974">
    <property type="entry name" value="TSP_type-3_rpt"/>
</dbReference>
<dbReference type="Proteomes" id="UP000064967">
    <property type="component" value="Chromosome"/>
</dbReference>
<dbReference type="SUPFAM" id="SSF101898">
    <property type="entry name" value="NHL repeat"/>
    <property type="match status" value="1"/>
</dbReference>
<protein>
    <submittedName>
        <fullName evidence="4">OmpA-like transmembrane domain protein</fullName>
    </submittedName>
</protein>
<evidence type="ECO:0000313" key="5">
    <source>
        <dbReference type="Proteomes" id="UP000064967"/>
    </source>
</evidence>
<feature type="region of interest" description="Disordered" evidence="1">
    <location>
        <begin position="372"/>
        <end position="416"/>
    </location>
</feature>
<evidence type="ECO:0000256" key="1">
    <source>
        <dbReference type="SAM" id="MobiDB-lite"/>
    </source>
</evidence>
<dbReference type="InterPro" id="IPR036439">
    <property type="entry name" value="Dockerin_dom_sf"/>
</dbReference>
<organism evidence="4 5">
    <name type="scientific">Labilithrix luteola</name>
    <dbReference type="NCBI Taxonomy" id="1391654"/>
    <lineage>
        <taxon>Bacteria</taxon>
        <taxon>Pseudomonadati</taxon>
        <taxon>Myxococcota</taxon>
        <taxon>Polyangia</taxon>
        <taxon>Polyangiales</taxon>
        <taxon>Labilitrichaceae</taxon>
        <taxon>Labilithrix</taxon>
    </lineage>
</organism>
<dbReference type="Gene3D" id="4.10.1080.10">
    <property type="entry name" value="TSP type-3 repeat"/>
    <property type="match status" value="1"/>
</dbReference>
<dbReference type="SUPFAM" id="SSF103647">
    <property type="entry name" value="TSP type-3 repeat"/>
    <property type="match status" value="1"/>
</dbReference>
<dbReference type="PROSITE" id="PS00018">
    <property type="entry name" value="EF_HAND_1"/>
    <property type="match status" value="2"/>
</dbReference>
<evidence type="ECO:0000259" key="3">
    <source>
        <dbReference type="PROSITE" id="PS50222"/>
    </source>
</evidence>